<dbReference type="NCBIfam" id="TIGR03169">
    <property type="entry name" value="Nterm_to_SelD"/>
    <property type="match status" value="1"/>
</dbReference>
<evidence type="ECO:0000256" key="4">
    <source>
        <dbReference type="ARBA" id="ARBA00023002"/>
    </source>
</evidence>
<keyword evidence="7" id="KW-1185">Reference proteome</keyword>
<dbReference type="SUPFAM" id="SSF51905">
    <property type="entry name" value="FAD/NAD(P)-binding domain"/>
    <property type="match status" value="2"/>
</dbReference>
<evidence type="ECO:0000256" key="1">
    <source>
        <dbReference type="ARBA" id="ARBA00001974"/>
    </source>
</evidence>
<keyword evidence="4 6" id="KW-0560">Oxidoreductase</keyword>
<comment type="cofactor">
    <cofactor evidence="1">
        <name>FAD</name>
        <dbReference type="ChEBI" id="CHEBI:57692"/>
    </cofactor>
</comment>
<dbReference type="Pfam" id="PF07992">
    <property type="entry name" value="Pyr_redox_2"/>
    <property type="match status" value="1"/>
</dbReference>
<dbReference type="InterPro" id="IPR023753">
    <property type="entry name" value="FAD/NAD-binding_dom"/>
</dbReference>
<dbReference type="PANTHER" id="PTHR42913:SF9">
    <property type="entry name" value="SLR1591 PROTEIN"/>
    <property type="match status" value="1"/>
</dbReference>
<evidence type="ECO:0000313" key="6">
    <source>
        <dbReference type="EMBL" id="TWT80024.1"/>
    </source>
</evidence>
<dbReference type="EC" id="1.6.99.3" evidence="6"/>
<keyword evidence="2" id="KW-0285">Flavoprotein</keyword>
<dbReference type="GO" id="GO:0019646">
    <property type="term" value="P:aerobic electron transport chain"/>
    <property type="evidence" value="ECO:0007669"/>
    <property type="project" value="TreeGrafter"/>
</dbReference>
<comment type="caution">
    <text evidence="6">The sequence shown here is derived from an EMBL/GenBank/DDBJ whole genome shotgun (WGS) entry which is preliminary data.</text>
</comment>
<protein>
    <submittedName>
        <fullName evidence="6">NADH dehydrogenase</fullName>
        <ecNumber evidence="6">1.6.99.3</ecNumber>
    </submittedName>
</protein>
<evidence type="ECO:0000256" key="2">
    <source>
        <dbReference type="ARBA" id="ARBA00022630"/>
    </source>
</evidence>
<dbReference type="RefSeq" id="WP_146395127.1">
    <property type="nucleotide sequence ID" value="NZ_SJPJ01000001.1"/>
</dbReference>
<sequence length="378" mass="41626">MNQAEKRDGTIVLLGVGHTNAEIVHLWCKSPIPNFRLVCVSRFAFSTYSGMLPGTLADQFKPQQMQIDLPALTNAAGAELILGEVKAMDDETQTLHFADGSSLAFDILSVGVGSMPAGVDTLNGKTVVPIKPMQTFLQRLDQRINETTSKKPTRIKIIGGGVAGIEIALCLATRCEKRFPERSTTIEVLTGSEEIANGMSKKAISRLRQLLQRRNIEVRTSVRAVDISDTSIHTKDQQSIPADVVILATGAVGPAVLSHLGLPTDKRGFLATRRSLQTTKSDLPIFAVGDCGTVINEPSPKAGVYAVRQAPILWGNLNHLTRGEKLEDFRPQSDFLKIVNTGDGKALLQYKGWVFHSRWCWWLKCQIDSRFMRKYQQT</sequence>
<reference evidence="6 7" key="1">
    <citation type="submission" date="2019-02" db="EMBL/GenBank/DDBJ databases">
        <title>Deep-cultivation of Planctomycetes and their phenomic and genomic characterization uncovers novel biology.</title>
        <authorList>
            <person name="Wiegand S."/>
            <person name="Jogler M."/>
            <person name="Boedeker C."/>
            <person name="Pinto D."/>
            <person name="Vollmers J."/>
            <person name="Rivas-Marin E."/>
            <person name="Kohn T."/>
            <person name="Peeters S.H."/>
            <person name="Heuer A."/>
            <person name="Rast P."/>
            <person name="Oberbeckmann S."/>
            <person name="Bunk B."/>
            <person name="Jeske O."/>
            <person name="Meyerdierks A."/>
            <person name="Storesund J.E."/>
            <person name="Kallscheuer N."/>
            <person name="Luecker S."/>
            <person name="Lage O.M."/>
            <person name="Pohl T."/>
            <person name="Merkel B.J."/>
            <person name="Hornburger P."/>
            <person name="Mueller R.-W."/>
            <person name="Bruemmer F."/>
            <person name="Labrenz M."/>
            <person name="Spormann A.M."/>
            <person name="Op Den Camp H."/>
            <person name="Overmann J."/>
            <person name="Amann R."/>
            <person name="Jetten M.S.M."/>
            <person name="Mascher T."/>
            <person name="Medema M.H."/>
            <person name="Devos D.P."/>
            <person name="Kaster A.-K."/>
            <person name="Ovreas L."/>
            <person name="Rohde M."/>
            <person name="Galperin M.Y."/>
            <person name="Jogler C."/>
        </authorList>
    </citation>
    <scope>NUCLEOTIDE SEQUENCE [LARGE SCALE GENOMIC DNA]</scope>
    <source>
        <strain evidence="6 7">CA13</strain>
    </source>
</reference>
<dbReference type="InterPro" id="IPR017584">
    <property type="entry name" value="Pyridine_nucleo_diS_OxRdtase_N"/>
</dbReference>
<dbReference type="InterPro" id="IPR036188">
    <property type="entry name" value="FAD/NAD-bd_sf"/>
</dbReference>
<evidence type="ECO:0000259" key="5">
    <source>
        <dbReference type="Pfam" id="PF07992"/>
    </source>
</evidence>
<dbReference type="Proteomes" id="UP000315010">
    <property type="component" value="Unassembled WGS sequence"/>
</dbReference>
<dbReference type="InterPro" id="IPR051169">
    <property type="entry name" value="NADH-Q_oxidoreductase"/>
</dbReference>
<dbReference type="OrthoDB" id="9772934at2"/>
<gene>
    <name evidence="6" type="primary">ndh</name>
    <name evidence="6" type="ORF">CA13_14360</name>
</gene>
<dbReference type="GO" id="GO:0003955">
    <property type="term" value="F:NAD(P)H dehydrogenase (quinone) activity"/>
    <property type="evidence" value="ECO:0007669"/>
    <property type="project" value="TreeGrafter"/>
</dbReference>
<accession>A0A5C5YY98</accession>
<feature type="domain" description="FAD/NAD(P)-binding" evidence="5">
    <location>
        <begin position="76"/>
        <end position="310"/>
    </location>
</feature>
<dbReference type="EMBL" id="SJPJ01000001">
    <property type="protein sequence ID" value="TWT80024.1"/>
    <property type="molecule type" value="Genomic_DNA"/>
</dbReference>
<dbReference type="Gene3D" id="3.50.50.100">
    <property type="match status" value="1"/>
</dbReference>
<dbReference type="AlphaFoldDB" id="A0A5C5YY98"/>
<keyword evidence="3" id="KW-0274">FAD</keyword>
<organism evidence="6 7">
    <name type="scientific">Novipirellula herctigrandis</name>
    <dbReference type="NCBI Taxonomy" id="2527986"/>
    <lineage>
        <taxon>Bacteria</taxon>
        <taxon>Pseudomonadati</taxon>
        <taxon>Planctomycetota</taxon>
        <taxon>Planctomycetia</taxon>
        <taxon>Pirellulales</taxon>
        <taxon>Pirellulaceae</taxon>
        <taxon>Novipirellula</taxon>
    </lineage>
</organism>
<evidence type="ECO:0000256" key="3">
    <source>
        <dbReference type="ARBA" id="ARBA00022827"/>
    </source>
</evidence>
<dbReference type="PANTHER" id="PTHR42913">
    <property type="entry name" value="APOPTOSIS-INDUCING FACTOR 1"/>
    <property type="match status" value="1"/>
</dbReference>
<evidence type="ECO:0000313" key="7">
    <source>
        <dbReference type="Proteomes" id="UP000315010"/>
    </source>
</evidence>
<proteinExistence type="predicted"/>
<name>A0A5C5YY98_9BACT</name>